<dbReference type="CDD" id="cd00448">
    <property type="entry name" value="YjgF_YER057c_UK114_family"/>
    <property type="match status" value="1"/>
</dbReference>
<proteinExistence type="inferred from homology"/>
<dbReference type="GO" id="GO:0019239">
    <property type="term" value="F:deaminase activity"/>
    <property type="evidence" value="ECO:0007669"/>
    <property type="project" value="TreeGrafter"/>
</dbReference>
<dbReference type="GO" id="GO:0005829">
    <property type="term" value="C:cytosol"/>
    <property type="evidence" value="ECO:0007669"/>
    <property type="project" value="TreeGrafter"/>
</dbReference>
<dbReference type="SUPFAM" id="SSF55298">
    <property type="entry name" value="YjgF-like"/>
    <property type="match status" value="1"/>
</dbReference>
<name>A0A160VBA4_9ZZZZ</name>
<dbReference type="Gene3D" id="3.30.1330.40">
    <property type="entry name" value="RutC-like"/>
    <property type="match status" value="1"/>
</dbReference>
<protein>
    <submittedName>
        <fullName evidence="2">Endoribonuclease L-PSP</fullName>
    </submittedName>
</protein>
<dbReference type="Pfam" id="PF01042">
    <property type="entry name" value="Ribonuc_L-PSP"/>
    <property type="match status" value="1"/>
</dbReference>
<evidence type="ECO:0000313" key="2">
    <source>
        <dbReference type="EMBL" id="CUV03526.1"/>
    </source>
</evidence>
<evidence type="ECO:0000256" key="1">
    <source>
        <dbReference type="ARBA" id="ARBA00010552"/>
    </source>
</evidence>
<accession>A0A160VBA4</accession>
<organism evidence="2">
    <name type="scientific">hydrothermal vent metagenome</name>
    <dbReference type="NCBI Taxonomy" id="652676"/>
    <lineage>
        <taxon>unclassified sequences</taxon>
        <taxon>metagenomes</taxon>
        <taxon>ecological metagenomes</taxon>
    </lineage>
</organism>
<gene>
    <name evidence="2" type="ORF">MGWOODY_Clf1698</name>
</gene>
<sequence length="128" mass="13909">MPKKEIVSTDKVAVGAAPLSQATKLGNLVFVAGNTGRHPTNGEAGKDIKEQTRYALERIKLILEAAGSSMDNVLTNTCYVTNRDDLPGFNEVYAEFFTHDRPSRTTVVVNFGDVNNLVEVTSTAYISD</sequence>
<dbReference type="InterPro" id="IPR006175">
    <property type="entry name" value="YjgF/YER057c/UK114"/>
</dbReference>
<dbReference type="PANTHER" id="PTHR11803">
    <property type="entry name" value="2-IMINOBUTANOATE/2-IMINOPROPANOATE DEAMINASE RIDA"/>
    <property type="match status" value="1"/>
</dbReference>
<reference evidence="2" key="1">
    <citation type="submission" date="2015-10" db="EMBL/GenBank/DDBJ databases">
        <authorList>
            <person name="Gilbert D.G."/>
        </authorList>
    </citation>
    <scope>NUCLEOTIDE SEQUENCE</scope>
</reference>
<dbReference type="AlphaFoldDB" id="A0A160VBA4"/>
<dbReference type="InterPro" id="IPR035959">
    <property type="entry name" value="RutC-like_sf"/>
</dbReference>
<dbReference type="PANTHER" id="PTHR11803:SF58">
    <property type="entry name" value="PROTEIN HMF1-RELATED"/>
    <property type="match status" value="1"/>
</dbReference>
<comment type="similarity">
    <text evidence="1">Belongs to the RutC family.</text>
</comment>
<dbReference type="EMBL" id="FAXA01000430">
    <property type="protein sequence ID" value="CUV03526.1"/>
    <property type="molecule type" value="Genomic_DNA"/>
</dbReference>